<dbReference type="GO" id="GO:0016301">
    <property type="term" value="F:kinase activity"/>
    <property type="evidence" value="ECO:0007669"/>
    <property type="project" value="UniProtKB-KW"/>
</dbReference>
<accession>A0ABW6IDG8</accession>
<protein>
    <submittedName>
        <fullName evidence="1">Histidine kinase</fullName>
    </submittedName>
</protein>
<evidence type="ECO:0000313" key="1">
    <source>
        <dbReference type="EMBL" id="MFE4106094.1"/>
    </source>
</evidence>
<feature type="non-terminal residue" evidence="1">
    <location>
        <position position="165"/>
    </location>
</feature>
<evidence type="ECO:0000313" key="2">
    <source>
        <dbReference type="Proteomes" id="UP001600165"/>
    </source>
</evidence>
<keyword evidence="1" id="KW-0418">Kinase</keyword>
<dbReference type="SUPFAM" id="SSF52540">
    <property type="entry name" value="P-loop containing nucleoside triphosphate hydrolases"/>
    <property type="match status" value="1"/>
</dbReference>
<dbReference type="InterPro" id="IPR027417">
    <property type="entry name" value="P-loop_NTPase"/>
</dbReference>
<dbReference type="Proteomes" id="UP001600165">
    <property type="component" value="Unassembled WGS sequence"/>
</dbReference>
<organism evidence="1 2">
    <name type="scientific">Almyronema epifaneia S1</name>
    <dbReference type="NCBI Taxonomy" id="2991925"/>
    <lineage>
        <taxon>Bacteria</taxon>
        <taxon>Bacillati</taxon>
        <taxon>Cyanobacteriota</taxon>
        <taxon>Cyanophyceae</taxon>
        <taxon>Nodosilineales</taxon>
        <taxon>Nodosilineaceae</taxon>
        <taxon>Almyronema</taxon>
        <taxon>Almyronema epifaneia</taxon>
    </lineage>
</organism>
<comment type="caution">
    <text evidence="1">The sequence shown here is derived from an EMBL/GenBank/DDBJ whole genome shotgun (WGS) entry which is preliminary data.</text>
</comment>
<gene>
    <name evidence="1" type="ORF">ACFVKH_07400</name>
</gene>
<sequence>MTGFEPLIGAATAGLTGLIGQVMREKGGELLEKADFDLLKKHNFNRAVQKYVQRYADRHGILKVACVGMDKPVKLDEIYTAVQLLPRSALRYYESTASLQDLFRESGRRGFDFHKAKKKQGIEVANEQPYLMVLGGPGVGKSTFLRKMGLEALRRHAIVNFASQA</sequence>
<keyword evidence="2" id="KW-1185">Reference proteome</keyword>
<name>A0ABW6IDG8_9CYAN</name>
<keyword evidence="1" id="KW-0808">Transferase</keyword>
<proteinExistence type="predicted"/>
<dbReference type="Gene3D" id="3.40.50.300">
    <property type="entry name" value="P-loop containing nucleotide triphosphate hydrolases"/>
    <property type="match status" value="1"/>
</dbReference>
<dbReference type="EMBL" id="JBHZOL010000050">
    <property type="protein sequence ID" value="MFE4106094.1"/>
    <property type="molecule type" value="Genomic_DNA"/>
</dbReference>
<reference evidence="1 2" key="1">
    <citation type="submission" date="2024-10" db="EMBL/GenBank/DDBJ databases">
        <authorList>
            <person name="Ratan Roy A."/>
            <person name="Morales Sandoval P.H."/>
            <person name="De Los Santos Villalobos S."/>
            <person name="Chakraborty S."/>
            <person name="Mukherjee J."/>
        </authorList>
    </citation>
    <scope>NUCLEOTIDE SEQUENCE [LARGE SCALE GENOMIC DNA]</scope>
    <source>
        <strain evidence="1 2">S1</strain>
    </source>
</reference>